<dbReference type="AlphaFoldDB" id="A0A2T9YX23"/>
<comment type="caution">
    <text evidence="1">The sequence shown here is derived from an EMBL/GenBank/DDBJ whole genome shotgun (WGS) entry which is preliminary data.</text>
</comment>
<gene>
    <name evidence="1" type="ORF">BB561_000890</name>
</gene>
<evidence type="ECO:0000313" key="1">
    <source>
        <dbReference type="EMBL" id="PVU96893.1"/>
    </source>
</evidence>
<name>A0A2T9YX23_9FUNG</name>
<organism evidence="1 2">
    <name type="scientific">Smittium simulii</name>
    <dbReference type="NCBI Taxonomy" id="133385"/>
    <lineage>
        <taxon>Eukaryota</taxon>
        <taxon>Fungi</taxon>
        <taxon>Fungi incertae sedis</taxon>
        <taxon>Zoopagomycota</taxon>
        <taxon>Kickxellomycotina</taxon>
        <taxon>Harpellomycetes</taxon>
        <taxon>Harpellales</taxon>
        <taxon>Legeriomycetaceae</taxon>
        <taxon>Smittium</taxon>
    </lineage>
</organism>
<dbReference type="Proteomes" id="UP000245383">
    <property type="component" value="Unassembled WGS sequence"/>
</dbReference>
<sequence>MPTRLKAMVIKAIIQAVTTYGDEFFGIPTKICKRFQKVVDSATRVLEKCRKYTEMYRLRQELVWLTLIKYPFSKSSCFWIMGQLKTWISNLIKCPTNIDVIYGYLDAQNGQKKNNKSQKSKWIAATEAGTSCNWMGLELHEVMQSLDLLKKYLLKNVYYAETIEHMLLECSRWQALRADILAQYINIYGEQVIPHSKSKINRYQMLKAMVIKAIIQAVTTYGDEFFGIPTKICKRFQKVVDSATRVLEKCRKYTEMYRLRQELVWLTLIKYPFSKSSCFWIMGQLKTWISNLIKCPTNIDVIYGYLDAQNGQKKNNKSQKSKWIAATEAGTSCNWMGLELHEVMQSLDLLKKYLLKNVYYAETIEHMLLECSRWQALRADILAQYINIYGEQVATKPPLLPASISMRLFGKLLG</sequence>
<keyword evidence="2" id="KW-1185">Reference proteome</keyword>
<reference evidence="1 2" key="1">
    <citation type="journal article" date="2018" name="MBio">
        <title>Comparative Genomics Reveals the Core Gene Toolbox for the Fungus-Insect Symbiosis.</title>
        <authorList>
            <person name="Wang Y."/>
            <person name="Stata M."/>
            <person name="Wang W."/>
            <person name="Stajich J.E."/>
            <person name="White M.M."/>
            <person name="Moncalvo J.M."/>
        </authorList>
    </citation>
    <scope>NUCLEOTIDE SEQUENCE [LARGE SCALE GENOMIC DNA]</scope>
    <source>
        <strain evidence="1 2">SWE-8-4</strain>
    </source>
</reference>
<dbReference type="EMBL" id="MBFR01000022">
    <property type="protein sequence ID" value="PVU96893.1"/>
    <property type="molecule type" value="Genomic_DNA"/>
</dbReference>
<evidence type="ECO:0000313" key="2">
    <source>
        <dbReference type="Proteomes" id="UP000245383"/>
    </source>
</evidence>
<protein>
    <submittedName>
        <fullName evidence="1">Uncharacterized protein</fullName>
    </submittedName>
</protein>
<proteinExistence type="predicted"/>
<accession>A0A2T9YX23</accession>